<proteinExistence type="predicted"/>
<comment type="caution">
    <text evidence="1">The sequence shown here is derived from an EMBL/GenBank/DDBJ whole genome shotgun (WGS) entry which is preliminary data.</text>
</comment>
<dbReference type="GeneID" id="96747466"/>
<evidence type="ECO:0008006" key="3">
    <source>
        <dbReference type="Google" id="ProtNLM"/>
    </source>
</evidence>
<dbReference type="Gene3D" id="1.10.287.1060">
    <property type="entry name" value="ESAT-6-like"/>
    <property type="match status" value="1"/>
</dbReference>
<protein>
    <recommendedName>
        <fullName evidence="3">WXG100 family type VII secretion target</fullName>
    </recommendedName>
</protein>
<dbReference type="InterPro" id="IPR036689">
    <property type="entry name" value="ESAT-6-like_sf"/>
</dbReference>
<dbReference type="Proteomes" id="UP000186168">
    <property type="component" value="Unassembled WGS sequence"/>
</dbReference>
<gene>
    <name evidence="1" type="ORF">SPAR_28391</name>
</gene>
<evidence type="ECO:0000313" key="1">
    <source>
        <dbReference type="EMBL" id="OMI35992.1"/>
    </source>
</evidence>
<evidence type="ECO:0000313" key="2">
    <source>
        <dbReference type="Proteomes" id="UP000186168"/>
    </source>
</evidence>
<dbReference type="EMBL" id="ASQP01000376">
    <property type="protein sequence ID" value="OMI35992.1"/>
    <property type="molecule type" value="Genomic_DNA"/>
</dbReference>
<dbReference type="SUPFAM" id="SSF140453">
    <property type="entry name" value="EsxAB dimer-like"/>
    <property type="match status" value="1"/>
</dbReference>
<dbReference type="RefSeq" id="WP_065967398.1">
    <property type="nucleotide sequence ID" value="NZ_ASQP01000376.1"/>
</dbReference>
<keyword evidence="2" id="KW-1185">Reference proteome</keyword>
<dbReference type="STRING" id="67365.GCA_001704635_02821"/>
<organism evidence="1 2">
    <name type="scientific">Streptomyces sparsogenes DSM 40356</name>
    <dbReference type="NCBI Taxonomy" id="1331668"/>
    <lineage>
        <taxon>Bacteria</taxon>
        <taxon>Bacillati</taxon>
        <taxon>Actinomycetota</taxon>
        <taxon>Actinomycetes</taxon>
        <taxon>Kitasatosporales</taxon>
        <taxon>Streptomycetaceae</taxon>
        <taxon>Streptomyces</taxon>
    </lineage>
</organism>
<name>A0A1R1SCP6_9ACTN</name>
<sequence>MSGAAGAGTVKVDEAAHTASRKFLTIIDGGFQHSIDQLSSAGSVLSDPTHWSGRHANEFRSAWQGAQADLRKIKQALDEFQRKFDTVLKEISRAGGNG</sequence>
<accession>A0A1R1SCP6</accession>
<reference evidence="1 2" key="1">
    <citation type="submission" date="2013-05" db="EMBL/GenBank/DDBJ databases">
        <title>Genome sequence of Streptomyces sparsogenes DSM 40356.</title>
        <authorList>
            <person name="Coyne S."/>
            <person name="Seebeck F.P."/>
        </authorList>
    </citation>
    <scope>NUCLEOTIDE SEQUENCE [LARGE SCALE GENOMIC DNA]</scope>
    <source>
        <strain evidence="1 2">DSM 40356</strain>
    </source>
</reference>
<dbReference type="AlphaFoldDB" id="A0A1R1SCP6"/>